<keyword evidence="2" id="KW-1185">Reference proteome</keyword>
<organism evidence="1 2">
    <name type="scientific">Caballeronia glebae</name>
    <dbReference type="NCBI Taxonomy" id="1777143"/>
    <lineage>
        <taxon>Bacteria</taxon>
        <taxon>Pseudomonadati</taxon>
        <taxon>Pseudomonadota</taxon>
        <taxon>Betaproteobacteria</taxon>
        <taxon>Burkholderiales</taxon>
        <taxon>Burkholderiaceae</taxon>
        <taxon>Caballeronia</taxon>
    </lineage>
</organism>
<protein>
    <submittedName>
        <fullName evidence="1">Caudovirales tail fiber assembly protein</fullName>
    </submittedName>
</protein>
<evidence type="ECO:0000313" key="1">
    <source>
        <dbReference type="EMBL" id="SAK89638.1"/>
    </source>
</evidence>
<evidence type="ECO:0000313" key="2">
    <source>
        <dbReference type="Proteomes" id="UP000054596"/>
    </source>
</evidence>
<dbReference type="InterPro" id="IPR003458">
    <property type="entry name" value="Phage_T4_Gp38_tail_assem"/>
</dbReference>
<sequence>MSFPTPDQIKLQNTAMRDSLLALAKNAIVSFQDAVDPDEANNAENALLKQWKQFRVAVNRVDFTLTSPNSLGR</sequence>
<name>A0A158D4X6_9BURK</name>
<dbReference type="AlphaFoldDB" id="A0A158D4X6"/>
<comment type="caution">
    <text evidence="1">The sequence shown here is derived from an EMBL/GenBank/DDBJ whole genome shotgun (WGS) entry which is preliminary data.</text>
</comment>
<dbReference type="Proteomes" id="UP000054596">
    <property type="component" value="Unassembled WGS sequence"/>
</dbReference>
<dbReference type="EMBL" id="FCOJ02000070">
    <property type="protein sequence ID" value="SAK89638.1"/>
    <property type="molecule type" value="Genomic_DNA"/>
</dbReference>
<proteinExistence type="predicted"/>
<dbReference type="STRING" id="1777143.AWB82_06283"/>
<reference evidence="1" key="1">
    <citation type="submission" date="2016-01" db="EMBL/GenBank/DDBJ databases">
        <authorList>
            <person name="Peeters C."/>
        </authorList>
    </citation>
    <scope>NUCLEOTIDE SEQUENCE [LARGE SCALE GENOMIC DNA]</scope>
    <source>
        <strain evidence="1">LMG 29325</strain>
    </source>
</reference>
<accession>A0A158D4X6</accession>
<dbReference type="Pfam" id="PF02413">
    <property type="entry name" value="Caudo_TAP"/>
    <property type="match status" value="1"/>
</dbReference>
<gene>
    <name evidence="1" type="ORF">AWB82_06283</name>
</gene>